<feature type="chain" id="PRO_5037140836" description="acid phosphatase" evidence="8">
    <location>
        <begin position="25"/>
        <end position="377"/>
    </location>
</feature>
<evidence type="ECO:0000256" key="4">
    <source>
        <dbReference type="ARBA" id="ARBA00022729"/>
    </source>
</evidence>
<dbReference type="SUPFAM" id="SSF53254">
    <property type="entry name" value="Phosphoglycerate mutase-like"/>
    <property type="match status" value="1"/>
</dbReference>
<protein>
    <recommendedName>
        <fullName evidence="3">acid phosphatase</fullName>
        <ecNumber evidence="3">3.1.3.2</ecNumber>
    </recommendedName>
</protein>
<comment type="caution">
    <text evidence="9">The sequence shown here is derived from an EMBL/GenBank/DDBJ whole genome shotgun (WGS) entry which is preliminary data.</text>
</comment>
<evidence type="ECO:0000256" key="2">
    <source>
        <dbReference type="ARBA" id="ARBA00005375"/>
    </source>
</evidence>
<dbReference type="EC" id="3.1.3.2" evidence="3"/>
<dbReference type="Proteomes" id="UP000814243">
    <property type="component" value="Unassembled WGS sequence"/>
</dbReference>
<keyword evidence="6" id="KW-1015">Disulfide bond</keyword>
<evidence type="ECO:0000256" key="8">
    <source>
        <dbReference type="SAM" id="SignalP"/>
    </source>
</evidence>
<comment type="catalytic activity">
    <reaction evidence="1">
        <text>a phosphate monoester + H2O = an alcohol + phosphate</text>
        <dbReference type="Rhea" id="RHEA:15017"/>
        <dbReference type="ChEBI" id="CHEBI:15377"/>
        <dbReference type="ChEBI" id="CHEBI:30879"/>
        <dbReference type="ChEBI" id="CHEBI:43474"/>
        <dbReference type="ChEBI" id="CHEBI:67140"/>
        <dbReference type="EC" id="3.1.3.2"/>
    </reaction>
</comment>
<feature type="signal peptide" evidence="8">
    <location>
        <begin position="1"/>
        <end position="24"/>
    </location>
</feature>
<dbReference type="Gene3D" id="3.40.50.1240">
    <property type="entry name" value="Phosphoglycerate mutase-like"/>
    <property type="match status" value="1"/>
</dbReference>
<dbReference type="InterPro" id="IPR000560">
    <property type="entry name" value="His_Pase_clade-2"/>
</dbReference>
<evidence type="ECO:0000256" key="7">
    <source>
        <dbReference type="ARBA" id="ARBA00023180"/>
    </source>
</evidence>
<name>A0A922MX05_SPOEX</name>
<keyword evidence="7" id="KW-0325">Glycoprotein</keyword>
<sequence>MFVYTSLLFFVLFCLRGLRYNVDSIVDGTELLMTFLVHRHGERTPVTSFLRLSDNIQELKKASAKYGYGQLTNAGKRSAYQLGQFIRRRYNELLSPTYNRSEIYIRSTDFTRAKMTVLTALAAVYPATGDNWSTEINWTPIPYTTLPAKYDFNLAIVNCPKFRESFYRSKLTSSVPELEVYADILENWSNILGYDISTEPLVIPYALNDLYTCQISLGVPLEDGIADIISEIEQVAAIALKAMLDSDVMRALSAGVLLNQFFIAADKIISGQEVPRVHIYSAHDLNVFALEAATKVVNTQGVPKYASAYALELRKMPVYLNTPQEEVITYLEIEGCGQRCAYESFRTTTSSYSLKENEWRAECGFSNDMDFDTSIID</sequence>
<dbReference type="InterPro" id="IPR029033">
    <property type="entry name" value="His_PPase_superfam"/>
</dbReference>
<comment type="similarity">
    <text evidence="2">Belongs to the histidine acid phosphatase family.</text>
</comment>
<dbReference type="InterPro" id="IPR050645">
    <property type="entry name" value="Histidine_acid_phosphatase"/>
</dbReference>
<keyword evidence="4 8" id="KW-0732">Signal</keyword>
<dbReference type="GO" id="GO:0003993">
    <property type="term" value="F:acid phosphatase activity"/>
    <property type="evidence" value="ECO:0007669"/>
    <property type="project" value="UniProtKB-EC"/>
</dbReference>
<dbReference type="CDD" id="cd07061">
    <property type="entry name" value="HP_HAP_like"/>
    <property type="match status" value="1"/>
</dbReference>
<evidence type="ECO:0000256" key="6">
    <source>
        <dbReference type="ARBA" id="ARBA00023157"/>
    </source>
</evidence>
<evidence type="ECO:0000256" key="5">
    <source>
        <dbReference type="ARBA" id="ARBA00022801"/>
    </source>
</evidence>
<dbReference type="PANTHER" id="PTHR11567">
    <property type="entry name" value="ACID PHOSPHATASE-RELATED"/>
    <property type="match status" value="1"/>
</dbReference>
<evidence type="ECO:0000313" key="10">
    <source>
        <dbReference type="Proteomes" id="UP000814243"/>
    </source>
</evidence>
<accession>A0A922MX05</accession>
<evidence type="ECO:0000256" key="3">
    <source>
        <dbReference type="ARBA" id="ARBA00012646"/>
    </source>
</evidence>
<gene>
    <name evidence="9" type="ORF">HF086_000059</name>
</gene>
<dbReference type="AlphaFoldDB" id="A0A922MX05"/>
<keyword evidence="5" id="KW-0378">Hydrolase</keyword>
<proteinExistence type="inferred from homology"/>
<dbReference type="EMBL" id="JACEFF010000090">
    <property type="protein sequence ID" value="KAH9644322.1"/>
    <property type="molecule type" value="Genomic_DNA"/>
</dbReference>
<dbReference type="PANTHER" id="PTHR11567:SF211">
    <property type="entry name" value="PROSTATIC ACID PHOSPHATASE"/>
    <property type="match status" value="1"/>
</dbReference>
<evidence type="ECO:0000256" key="1">
    <source>
        <dbReference type="ARBA" id="ARBA00000032"/>
    </source>
</evidence>
<organism evidence="9 10">
    <name type="scientific">Spodoptera exigua</name>
    <name type="common">Beet armyworm</name>
    <name type="synonym">Noctua fulgens</name>
    <dbReference type="NCBI Taxonomy" id="7107"/>
    <lineage>
        <taxon>Eukaryota</taxon>
        <taxon>Metazoa</taxon>
        <taxon>Ecdysozoa</taxon>
        <taxon>Arthropoda</taxon>
        <taxon>Hexapoda</taxon>
        <taxon>Insecta</taxon>
        <taxon>Pterygota</taxon>
        <taxon>Neoptera</taxon>
        <taxon>Endopterygota</taxon>
        <taxon>Lepidoptera</taxon>
        <taxon>Glossata</taxon>
        <taxon>Ditrysia</taxon>
        <taxon>Noctuoidea</taxon>
        <taxon>Noctuidae</taxon>
        <taxon>Amphipyrinae</taxon>
        <taxon>Spodoptera</taxon>
    </lineage>
</organism>
<dbReference type="Pfam" id="PF00328">
    <property type="entry name" value="His_Phos_2"/>
    <property type="match status" value="1"/>
</dbReference>
<evidence type="ECO:0000313" key="9">
    <source>
        <dbReference type="EMBL" id="KAH9644322.1"/>
    </source>
</evidence>
<reference evidence="9" key="1">
    <citation type="journal article" date="2021" name="G3 (Bethesda)">
        <title>Genome and transcriptome analysis of the beet armyworm Spodoptera exigua reveals targets for pest control. .</title>
        <authorList>
            <person name="Simon S."/>
            <person name="Breeschoten T."/>
            <person name="Jansen H.J."/>
            <person name="Dirks R.P."/>
            <person name="Schranz M.E."/>
            <person name="Ros V.I.D."/>
        </authorList>
    </citation>
    <scope>NUCLEOTIDE SEQUENCE</scope>
    <source>
        <strain evidence="9">TB_SE_WUR_2020</strain>
    </source>
</reference>